<organism evidence="1 2">
    <name type="scientific">Cohnella nanjingensis</name>
    <dbReference type="NCBI Taxonomy" id="1387779"/>
    <lineage>
        <taxon>Bacteria</taxon>
        <taxon>Bacillati</taxon>
        <taxon>Bacillota</taxon>
        <taxon>Bacilli</taxon>
        <taxon>Bacillales</taxon>
        <taxon>Paenibacillaceae</taxon>
        <taxon>Cohnella</taxon>
    </lineage>
</organism>
<evidence type="ECO:0000313" key="1">
    <source>
        <dbReference type="EMBL" id="MBB6670056.1"/>
    </source>
</evidence>
<dbReference type="RefSeq" id="WP_185141622.1">
    <property type="nucleotide sequence ID" value="NZ_JACJVP010000006.1"/>
</dbReference>
<sequence>MIQLEPWLLSIGGYSLTPLFETDERLQVQVKMKLVKDNPRQILKRSRLMEEAVINLIESNLANPQWEGIIYVMGKGIPGNFTPLYIGKAEKKGVRHDISVNIKNIRKNEHKFARWGDGLAYHIGDLSHVLFGFEGYQKPQSKYQRWAEALFSSYNPPILKEPIHFYLAPWYEGQLGLSGLACSLPAVEKEIIAIASANFGNALLNKDGI</sequence>
<gene>
    <name evidence="1" type="ORF">H7C19_05080</name>
</gene>
<proteinExistence type="predicted"/>
<protein>
    <submittedName>
        <fullName evidence="1">Uncharacterized protein</fullName>
    </submittedName>
</protein>
<dbReference type="AlphaFoldDB" id="A0A7X0RMF6"/>
<dbReference type="Proteomes" id="UP000547209">
    <property type="component" value="Unassembled WGS sequence"/>
</dbReference>
<dbReference type="EMBL" id="JACJVP010000006">
    <property type="protein sequence ID" value="MBB6670056.1"/>
    <property type="molecule type" value="Genomic_DNA"/>
</dbReference>
<accession>A0A7X0RMF6</accession>
<name>A0A7X0RMF6_9BACL</name>
<keyword evidence="2" id="KW-1185">Reference proteome</keyword>
<evidence type="ECO:0000313" key="2">
    <source>
        <dbReference type="Proteomes" id="UP000547209"/>
    </source>
</evidence>
<reference evidence="1 2" key="1">
    <citation type="submission" date="2020-08" db="EMBL/GenBank/DDBJ databases">
        <title>Cohnella phylogeny.</title>
        <authorList>
            <person name="Dunlap C."/>
        </authorList>
    </citation>
    <scope>NUCLEOTIDE SEQUENCE [LARGE SCALE GENOMIC DNA]</scope>
    <source>
        <strain evidence="1 2">DSM 28246</strain>
    </source>
</reference>
<comment type="caution">
    <text evidence="1">The sequence shown here is derived from an EMBL/GenBank/DDBJ whole genome shotgun (WGS) entry which is preliminary data.</text>
</comment>